<name>A0A2G1DLY0_AGGAC</name>
<keyword evidence="2" id="KW-1185">Reference proteome</keyword>
<dbReference type="EMBL" id="PCGW01000044">
    <property type="protein sequence ID" value="PHO19513.1"/>
    <property type="molecule type" value="Genomic_DNA"/>
</dbReference>
<protein>
    <submittedName>
        <fullName evidence="1">Uncharacterized protein</fullName>
    </submittedName>
</protein>
<reference evidence="1 2" key="1">
    <citation type="submission" date="2017-10" db="EMBL/GenBank/DDBJ databases">
        <title>Draft genome sequences of Aggregatibacter actinomycetemcomitans strains 310a and 310b.</title>
        <authorList>
            <person name="May A.C."/>
            <person name="Ohta H."/>
            <person name="Maeda H."/>
            <person name="Kokeguchi S."/>
            <person name="Cugini C."/>
        </authorList>
    </citation>
    <scope>NUCLEOTIDE SEQUENCE [LARGE SCALE GENOMIC DNA]</scope>
    <source>
        <strain evidence="1 2">310b</strain>
    </source>
</reference>
<gene>
    <name evidence="1" type="ORF">CQR80_11950</name>
</gene>
<comment type="caution">
    <text evidence="1">The sequence shown here is derived from an EMBL/GenBank/DDBJ whole genome shotgun (WGS) entry which is preliminary data.</text>
</comment>
<evidence type="ECO:0000313" key="1">
    <source>
        <dbReference type="EMBL" id="PHO19513.1"/>
    </source>
</evidence>
<dbReference type="Proteomes" id="UP000226080">
    <property type="component" value="Unassembled WGS sequence"/>
</dbReference>
<accession>A0A2G1DLY0</accession>
<proteinExistence type="predicted"/>
<sequence>MQRYLKSAAEIILTLDTSNPRKILVNYPGIYTEQDAQAIRLDTLIGYAKNVKRVYPSYEDWRLSLEKAKIHIVTAFEQEGLASLTIQDERLPYMNFSTYSEEVDVGSIAYDELLAISVQVSVPNYSGNQYRKKSQITKLVLKK</sequence>
<evidence type="ECO:0000313" key="2">
    <source>
        <dbReference type="Proteomes" id="UP000226080"/>
    </source>
</evidence>
<organism evidence="1 2">
    <name type="scientific">Aggregatibacter actinomycetemcomitans</name>
    <name type="common">Actinobacillus actinomycetemcomitans</name>
    <name type="synonym">Haemophilus actinomycetemcomitans</name>
    <dbReference type="NCBI Taxonomy" id="714"/>
    <lineage>
        <taxon>Bacteria</taxon>
        <taxon>Pseudomonadati</taxon>
        <taxon>Pseudomonadota</taxon>
        <taxon>Gammaproteobacteria</taxon>
        <taxon>Pasteurellales</taxon>
        <taxon>Pasteurellaceae</taxon>
        <taxon>Aggregatibacter</taxon>
    </lineage>
</organism>